<proteinExistence type="predicted"/>
<feature type="domain" description="Helicase ATP-binding" evidence="3">
    <location>
        <begin position="107"/>
        <end position="318"/>
    </location>
</feature>
<evidence type="ECO:0000256" key="1">
    <source>
        <dbReference type="ARBA" id="ARBA00022741"/>
    </source>
</evidence>
<dbReference type="Pfam" id="PF09369">
    <property type="entry name" value="MZB"/>
    <property type="match status" value="1"/>
</dbReference>
<evidence type="ECO:0000259" key="3">
    <source>
        <dbReference type="PROSITE" id="PS51192"/>
    </source>
</evidence>
<dbReference type="PROSITE" id="PS51194">
    <property type="entry name" value="HELICASE_CTER"/>
    <property type="match status" value="1"/>
</dbReference>
<dbReference type="Proteomes" id="UP000016543">
    <property type="component" value="Unassembled WGS sequence"/>
</dbReference>
<dbReference type="Pfam" id="PF00271">
    <property type="entry name" value="Helicase_C"/>
    <property type="match status" value="1"/>
</dbReference>
<evidence type="ECO:0008006" key="7">
    <source>
        <dbReference type="Google" id="ProtNLM"/>
    </source>
</evidence>
<dbReference type="EMBL" id="AAMX01000003">
    <property type="protein sequence ID" value="EAQ32828.1"/>
    <property type="molecule type" value="Genomic_DNA"/>
</dbReference>
<dbReference type="SUPFAM" id="SSF52540">
    <property type="entry name" value="P-loop containing nucleoside triphosphate hydrolases"/>
    <property type="match status" value="2"/>
</dbReference>
<dbReference type="InterPro" id="IPR014001">
    <property type="entry name" value="Helicase_ATP-bd"/>
</dbReference>
<keyword evidence="1" id="KW-0547">Nucleotide-binding</keyword>
<dbReference type="SMART" id="SM00487">
    <property type="entry name" value="DEXDc"/>
    <property type="match status" value="1"/>
</dbReference>
<evidence type="ECO:0000259" key="4">
    <source>
        <dbReference type="PROSITE" id="PS51194"/>
    </source>
</evidence>
<dbReference type="RefSeq" id="WP_006955671.1">
    <property type="nucleotide sequence ID" value="NZ_CH672405.1"/>
</dbReference>
<evidence type="ECO:0000256" key="2">
    <source>
        <dbReference type="ARBA" id="ARBA00022840"/>
    </source>
</evidence>
<accession>A0ABP2CVK6</accession>
<name>A0ABP2CVK6_9GAMM</name>
<keyword evidence="6" id="KW-1185">Reference proteome</keyword>
<reference evidence="5 6" key="1">
    <citation type="submission" date="2006-01" db="EMBL/GenBank/DDBJ databases">
        <authorList>
            <person name="Brettar I."/>
            <person name="Hofle M."/>
            <person name="Ferriera S."/>
            <person name="Johnson J."/>
            <person name="Kravitz S."/>
            <person name="Halpern A."/>
            <person name="Remington K."/>
            <person name="Beeson K."/>
            <person name="Tran B."/>
            <person name="Rogers Y.-H."/>
            <person name="Friedman R."/>
            <person name="Venter J.C."/>
        </authorList>
    </citation>
    <scope>NUCLEOTIDE SEQUENCE [LARGE SCALE GENOMIC DNA]</scope>
    <source>
        <strain evidence="5 6">OS145</strain>
    </source>
</reference>
<evidence type="ECO:0000313" key="6">
    <source>
        <dbReference type="Proteomes" id="UP000016543"/>
    </source>
</evidence>
<dbReference type="InterPro" id="IPR001650">
    <property type="entry name" value="Helicase_C-like"/>
</dbReference>
<organism evidence="5 6">
    <name type="scientific">Idiomarina baltica OS145</name>
    <dbReference type="NCBI Taxonomy" id="314276"/>
    <lineage>
        <taxon>Bacteria</taxon>
        <taxon>Pseudomonadati</taxon>
        <taxon>Pseudomonadota</taxon>
        <taxon>Gammaproteobacteria</taxon>
        <taxon>Alteromonadales</taxon>
        <taxon>Idiomarinaceae</taxon>
        <taxon>Idiomarina</taxon>
    </lineage>
</organism>
<dbReference type="InterPro" id="IPR018973">
    <property type="entry name" value="MZB"/>
</dbReference>
<dbReference type="SMART" id="SM00490">
    <property type="entry name" value="HELICc"/>
    <property type="match status" value="1"/>
</dbReference>
<keyword evidence="2" id="KW-0067">ATP-binding</keyword>
<dbReference type="Gene3D" id="3.40.50.300">
    <property type="entry name" value="P-loop containing nucleotide triphosphate hydrolases"/>
    <property type="match status" value="2"/>
</dbReference>
<sequence>MNFFQALIEQSQNRIKEATLGVLGIRNEGLRRHIEKQFSDCLGAEGSFLANPVFEHTFGWTPGKKSFAELSPELLHPQLIKTLHEAPKYEFDKSIKPYKHQVEAWQVLTDKKPRSAVITTGTGSGKTECFMVPILDDLIREQKATQSALIGVRALFLYPLNALINSQQERLDAWTRQFEGDIRFCLYNGKTEHKASKSEVRKRQAILKNQILSRELLRKEPAPILMTNSTMLEYMLVRQVDSPILEISKQQQSLRWIVLDEAHTYVGSQAAELSLLLKRVVNAFGRQSKDIRFVATSATIADANAEEKLQHYLADLAGVPIEQVSVITGRRITPQLSGGWLEQSTPYTLDDVNAIDSAEEVSASRFKALSSSAIASKLRATILDTDKPQRLDDLVASVAPLLEGKTLQQQQVEVLSWLDVMTGTKGDKQGDPFLKVRAHFFQRMLHGLWACVDHSCNVKPAELNSFPFGTVYVTERSHCDCGAPVFEVVFCNECSEPHLLAADQRGKLTHRVSRGVDEFSLNIEQDDGDDTPADDEKESILRGVSSNVVIGAVTSENEHYCLQSLNRQTSEFAVIDDEYISIKIGVGEIDNCSACASETDSKGDFYRGAHLGAPFYITNAVPTVLEFCPDADKKDSNKRSPEELPGRGRKLITFTDSRQGTARMAVRMQHEAERSRIRGLVFQLLQQKNLELIGGQKAAEVNEKIEDLRMVIAYAKQSKQHDKASKKEQELERLLNEQQEPQTVNVLYTDLENRFIEQHDIKSAMLKYNRYANPRLFGDEGGPRRLTQLLMMREFSRRPKKQISTETLGLVAVGYEGLEQVRSCPQFWEETFAHNATGNLRERSKLTLDDWKNFLKVALDFYVRENRMMRMDDDLQNWMGSLSTQKFLFSPNADIQENPRIRKWPQVRTANKNRLVKLLELATGLSTAHAEDKDKINLWLMRAWTDLTQHQILKQSGSNGFQLELSSLNFSLPRKAWLCPNTYRLIDTTFRGLTPYLPRKLTDADYRCELVKMPDFTELSSLESGIAQIREIREKLNSHPTVRELRSKGVWNNLSDRIVEGGFYYRTAEHSAQQSTKTLSNYENLFKLGDVNVLNCSTTMEMGVDIGGISAVVMNNLPPHPANYLQRAGRAGRRKESRAIAYTLCKADPHNQRAFLNPMWPFVTAIPAPKVILSSRSIVQRHVNAVLLAAFLRTLPDEGDRTRLSAESFFGGEPSECETMLAWMDYSRDEFADAVKSVINQTSLAGESLSQLILAAKDKLTDIKTDWLEERQRIQALYDTSTDEPYKRALAFELSAHNSQFLLKELISSTFLPGHGFPTNVVELDHKNIEDFKESKRQKEFKEREDNVFVNKEKPSRSLNIALREYAPGATLVIDGRAYRSEGIVIKDFTNPGNNDDIHFAVAWRCDKCGTTGVRENAYANSRDLCCSNMQCRALIPEREKVSTLRPTGFLTDFWKPTSNDILTQKFIPVAEPRVSLIGEQVTLPNKDCGFVRFGHNGQIFHHTKGEYGYGFAVCLACGRAASMTATDTIPSELDVLRDHRPLGGAVAGDLKESCSGGHVKSNIALGYQVRTDVLEICLRNPLQQQWLTTSDEHHMVADTLAVAMREVLAEQLGISPSEIGFSTREELDLENGAPRMVIQLFDEASGGAGFVITAIDDLVGLLRATRKQLECPSQCDTVCSHCLAGNDSSVERFELDRRAAIAWLDESQILEHLELPQEFTQIPDAAFCSSGVLRAFHMLKNRAKHTNESIRVVLPMNGDTERWDLSADAFRSFILNLITIDKVSVTLALNSRQVLVNDLKRTLKNLEYLGVEISYGETAGLLKDVTLGFQLIAGDKTFSLLSNSERTTEINDDWLTDEHAVWVSSIEFPKLQLTPCNTSDWGNYEGAVTTKIVYVKQELDGALLQLPLRMVGLLQREFPLLLELIKNDTLLSISYSDRYLKSPWAVMMLMSFIKLFSRCEPKSIDITALKSEANIEGRLVFHDWSFDYEQREFMEQLISRACPSVNGTTITLKDNAQELQHSRKLELKWTSGRIIEVIFDQGFGYWKAFSKSYEARQFPFEGDSIIQVDTSMKLNEHLEMRHSGNWPTIITFNEVLSS</sequence>
<comment type="caution">
    <text evidence="5">The sequence shown here is derived from an EMBL/GenBank/DDBJ whole genome shotgun (WGS) entry which is preliminary data.</text>
</comment>
<dbReference type="PROSITE" id="PS51192">
    <property type="entry name" value="HELICASE_ATP_BIND_1"/>
    <property type="match status" value="1"/>
</dbReference>
<dbReference type="Pfam" id="PF00270">
    <property type="entry name" value="DEAD"/>
    <property type="match status" value="1"/>
</dbReference>
<evidence type="ECO:0000313" key="5">
    <source>
        <dbReference type="EMBL" id="EAQ32828.1"/>
    </source>
</evidence>
<protein>
    <recommendedName>
        <fullName evidence="7">DEAD/DEAH box helicase</fullName>
    </recommendedName>
</protein>
<dbReference type="PANTHER" id="PTHR47957:SF3">
    <property type="entry name" value="ATP-DEPENDENT HELICASE HRQ1"/>
    <property type="match status" value="1"/>
</dbReference>
<feature type="domain" description="Helicase C-terminal" evidence="4">
    <location>
        <begin position="1000"/>
        <end position="1187"/>
    </location>
</feature>
<gene>
    <name evidence="5" type="ORF">OS145_01677</name>
</gene>
<dbReference type="PANTHER" id="PTHR47957">
    <property type="entry name" value="ATP-DEPENDENT HELICASE HRQ1"/>
    <property type="match status" value="1"/>
</dbReference>
<dbReference type="InterPro" id="IPR011545">
    <property type="entry name" value="DEAD/DEAH_box_helicase_dom"/>
</dbReference>
<dbReference type="InterPro" id="IPR027417">
    <property type="entry name" value="P-loop_NTPase"/>
</dbReference>